<comment type="caution">
    <text evidence="3">The sequence shown here is derived from an EMBL/GenBank/DDBJ whole genome shotgun (WGS) entry which is preliminary data.</text>
</comment>
<dbReference type="InterPro" id="IPR012223">
    <property type="entry name" value="TEII"/>
</dbReference>
<sequence>MMKPLKLFCFPYAGGSAYSYNDWNGWFHKSIQLIPIELSGRGSRFEDSLYDNFDEAVQDLYVQIKPHLDGTPFAFFGHSMGSLLSFELARLLIQNNDRTPELLFFSGCTAPHKVKREKLLHTLDDREFLEEIKKMEGTPSDFFQNDELMAFYLPILRNDFRIVEQYVYKEMDVRFPCSIMILHGSEEKGMEGVKEWGKFTCKRSSIHVFPGGHFFIHKEAQQVARRINNTLLSIISAKIQQGVNNYA</sequence>
<dbReference type="InterPro" id="IPR001031">
    <property type="entry name" value="Thioesterase"/>
</dbReference>
<dbReference type="Gene3D" id="3.40.50.1820">
    <property type="entry name" value="alpha/beta hydrolase"/>
    <property type="match status" value="1"/>
</dbReference>
<organism evidence="3 4">
    <name type="scientific">Paenibacillus plantiphilus</name>
    <dbReference type="NCBI Taxonomy" id="2905650"/>
    <lineage>
        <taxon>Bacteria</taxon>
        <taxon>Bacillati</taxon>
        <taxon>Bacillota</taxon>
        <taxon>Bacilli</taxon>
        <taxon>Bacillales</taxon>
        <taxon>Paenibacillaceae</taxon>
        <taxon>Paenibacillus</taxon>
    </lineage>
</organism>
<protein>
    <submittedName>
        <fullName evidence="3">Linear gramicidin dehydrogenase LgrE</fullName>
        <ecNumber evidence="3">1.1.-.-</ecNumber>
    </submittedName>
</protein>
<dbReference type="EMBL" id="CAKMMF010000012">
    <property type="protein sequence ID" value="CAH1206495.1"/>
    <property type="molecule type" value="Genomic_DNA"/>
</dbReference>
<gene>
    <name evidence="3" type="primary">lgrE_4</name>
    <name evidence="3" type="ORF">PAECIP111893_02580</name>
</gene>
<dbReference type="Pfam" id="PF00975">
    <property type="entry name" value="Thioesterase"/>
    <property type="match status" value="1"/>
</dbReference>
<proteinExistence type="inferred from homology"/>
<dbReference type="PANTHER" id="PTHR11487:SF0">
    <property type="entry name" value="S-ACYL FATTY ACID SYNTHASE THIOESTERASE, MEDIUM CHAIN"/>
    <property type="match status" value="1"/>
</dbReference>
<dbReference type="EC" id="1.1.-.-" evidence="3"/>
<feature type="domain" description="Thioesterase" evidence="2">
    <location>
        <begin position="6"/>
        <end position="229"/>
    </location>
</feature>
<dbReference type="Proteomes" id="UP000838686">
    <property type="component" value="Unassembled WGS sequence"/>
</dbReference>
<dbReference type="GO" id="GO:0016491">
    <property type="term" value="F:oxidoreductase activity"/>
    <property type="evidence" value="ECO:0007669"/>
    <property type="project" value="UniProtKB-KW"/>
</dbReference>
<keyword evidence="3" id="KW-0560">Oxidoreductase</keyword>
<dbReference type="InterPro" id="IPR029058">
    <property type="entry name" value="AB_hydrolase_fold"/>
</dbReference>
<reference evidence="3" key="1">
    <citation type="submission" date="2022-01" db="EMBL/GenBank/DDBJ databases">
        <authorList>
            <person name="Criscuolo A."/>
        </authorList>
    </citation>
    <scope>NUCLEOTIDE SEQUENCE</scope>
    <source>
        <strain evidence="3">CIP111893</strain>
    </source>
</reference>
<evidence type="ECO:0000313" key="4">
    <source>
        <dbReference type="Proteomes" id="UP000838686"/>
    </source>
</evidence>
<evidence type="ECO:0000256" key="1">
    <source>
        <dbReference type="ARBA" id="ARBA00007169"/>
    </source>
</evidence>
<comment type="similarity">
    <text evidence="1">Belongs to the thioesterase family.</text>
</comment>
<name>A0ABM9CAB0_9BACL</name>
<accession>A0ABM9CAB0</accession>
<evidence type="ECO:0000313" key="3">
    <source>
        <dbReference type="EMBL" id="CAH1206495.1"/>
    </source>
</evidence>
<dbReference type="RefSeq" id="WP_236342895.1">
    <property type="nucleotide sequence ID" value="NZ_CAKMMF010000012.1"/>
</dbReference>
<evidence type="ECO:0000259" key="2">
    <source>
        <dbReference type="Pfam" id="PF00975"/>
    </source>
</evidence>
<keyword evidence="4" id="KW-1185">Reference proteome</keyword>
<dbReference type="PANTHER" id="PTHR11487">
    <property type="entry name" value="THIOESTERASE"/>
    <property type="match status" value="1"/>
</dbReference>
<dbReference type="SUPFAM" id="SSF53474">
    <property type="entry name" value="alpha/beta-Hydrolases"/>
    <property type="match status" value="1"/>
</dbReference>